<accession>M2S864</accession>
<dbReference type="Proteomes" id="UP000016934">
    <property type="component" value="Unassembled WGS sequence"/>
</dbReference>
<protein>
    <submittedName>
        <fullName evidence="2">Uncharacterized protein</fullName>
    </submittedName>
</protein>
<keyword evidence="1" id="KW-0472">Membrane</keyword>
<dbReference type="OMA" id="WRQRIPI"/>
<name>M2S864_COCSN</name>
<dbReference type="HOGENOM" id="CLU_2026485_0_0_1"/>
<gene>
    <name evidence="2" type="ORF">COCSADRAFT_259565</name>
</gene>
<evidence type="ECO:0000256" key="1">
    <source>
        <dbReference type="SAM" id="Phobius"/>
    </source>
</evidence>
<dbReference type="EMBL" id="KB445654">
    <property type="protein sequence ID" value="EMD58780.1"/>
    <property type="molecule type" value="Genomic_DNA"/>
</dbReference>
<evidence type="ECO:0000313" key="3">
    <source>
        <dbReference type="Proteomes" id="UP000016934"/>
    </source>
</evidence>
<dbReference type="OrthoDB" id="3689767at2759"/>
<evidence type="ECO:0000313" key="2">
    <source>
        <dbReference type="EMBL" id="EMD58780.1"/>
    </source>
</evidence>
<proteinExistence type="predicted"/>
<sequence length="140" mass="16228">MIWTEDMGREYTKDYGAIQYCEILFLVCTFYSKMHRTSISRLSSVLTTGTDIAHSRGQVHLCKKTDRNSVGPSMRRRWRQRIPIFKKKVAANTSSGDIWATMRLVLNNIFFFSKDRLFGYGRSETGLLLFVGARKTRSGW</sequence>
<keyword evidence="1" id="KW-0812">Transmembrane</keyword>
<dbReference type="KEGG" id="bsc:COCSADRAFT_259565"/>
<organism evidence="2 3">
    <name type="scientific">Cochliobolus sativus (strain ND90Pr / ATCC 201652)</name>
    <name type="common">Common root rot and spot blotch fungus</name>
    <name type="synonym">Bipolaris sorokiniana</name>
    <dbReference type="NCBI Taxonomy" id="665912"/>
    <lineage>
        <taxon>Eukaryota</taxon>
        <taxon>Fungi</taxon>
        <taxon>Dikarya</taxon>
        <taxon>Ascomycota</taxon>
        <taxon>Pezizomycotina</taxon>
        <taxon>Dothideomycetes</taxon>
        <taxon>Pleosporomycetidae</taxon>
        <taxon>Pleosporales</taxon>
        <taxon>Pleosporineae</taxon>
        <taxon>Pleosporaceae</taxon>
        <taxon>Bipolaris</taxon>
    </lineage>
</organism>
<dbReference type="RefSeq" id="XP_007705284.1">
    <property type="nucleotide sequence ID" value="XM_007707094.1"/>
</dbReference>
<keyword evidence="3" id="KW-1185">Reference proteome</keyword>
<reference evidence="2 3" key="1">
    <citation type="journal article" date="2012" name="PLoS Pathog.">
        <title>Diverse lifestyles and strategies of plant pathogenesis encoded in the genomes of eighteen Dothideomycetes fungi.</title>
        <authorList>
            <person name="Ohm R.A."/>
            <person name="Feau N."/>
            <person name="Henrissat B."/>
            <person name="Schoch C.L."/>
            <person name="Horwitz B.A."/>
            <person name="Barry K.W."/>
            <person name="Condon B.J."/>
            <person name="Copeland A.C."/>
            <person name="Dhillon B."/>
            <person name="Glaser F."/>
            <person name="Hesse C.N."/>
            <person name="Kosti I."/>
            <person name="LaButti K."/>
            <person name="Lindquist E.A."/>
            <person name="Lucas S."/>
            <person name="Salamov A.A."/>
            <person name="Bradshaw R.E."/>
            <person name="Ciuffetti L."/>
            <person name="Hamelin R.C."/>
            <person name="Kema G.H.J."/>
            <person name="Lawrence C."/>
            <person name="Scott J.A."/>
            <person name="Spatafora J.W."/>
            <person name="Turgeon B.G."/>
            <person name="de Wit P.J.G.M."/>
            <person name="Zhong S."/>
            <person name="Goodwin S.B."/>
            <person name="Grigoriev I.V."/>
        </authorList>
    </citation>
    <scope>NUCLEOTIDE SEQUENCE [LARGE SCALE GENOMIC DNA]</scope>
    <source>
        <strain evidence="3">ND90Pr / ATCC 201652</strain>
    </source>
</reference>
<reference evidence="3" key="2">
    <citation type="journal article" date="2013" name="PLoS Genet.">
        <title>Comparative genome structure, secondary metabolite, and effector coding capacity across Cochliobolus pathogens.</title>
        <authorList>
            <person name="Condon B.J."/>
            <person name="Leng Y."/>
            <person name="Wu D."/>
            <person name="Bushley K.E."/>
            <person name="Ohm R.A."/>
            <person name="Otillar R."/>
            <person name="Martin J."/>
            <person name="Schackwitz W."/>
            <person name="Grimwood J."/>
            <person name="MohdZainudin N."/>
            <person name="Xue C."/>
            <person name="Wang R."/>
            <person name="Manning V.A."/>
            <person name="Dhillon B."/>
            <person name="Tu Z.J."/>
            <person name="Steffenson B.J."/>
            <person name="Salamov A."/>
            <person name="Sun H."/>
            <person name="Lowry S."/>
            <person name="LaButti K."/>
            <person name="Han J."/>
            <person name="Copeland A."/>
            <person name="Lindquist E."/>
            <person name="Barry K."/>
            <person name="Schmutz J."/>
            <person name="Baker S.E."/>
            <person name="Ciuffetti L.M."/>
            <person name="Grigoriev I.V."/>
            <person name="Zhong S."/>
            <person name="Turgeon B.G."/>
        </authorList>
    </citation>
    <scope>NUCLEOTIDE SEQUENCE [LARGE SCALE GENOMIC DNA]</scope>
    <source>
        <strain evidence="3">ND90Pr / ATCC 201652</strain>
    </source>
</reference>
<dbReference type="AlphaFoldDB" id="M2S864"/>
<keyword evidence="1" id="KW-1133">Transmembrane helix</keyword>
<dbReference type="GeneID" id="19135409"/>
<feature type="transmembrane region" description="Helical" evidence="1">
    <location>
        <begin position="15"/>
        <end position="32"/>
    </location>
</feature>